<dbReference type="FunFam" id="3.40.50.300:FF:000016">
    <property type="entry name" value="Oligopeptide ABC transporter ATP-binding component"/>
    <property type="match status" value="1"/>
</dbReference>
<evidence type="ECO:0000256" key="1">
    <source>
        <dbReference type="ARBA" id="ARBA00004202"/>
    </source>
</evidence>
<comment type="similarity">
    <text evidence="2">Belongs to the ABC transporter superfamily.</text>
</comment>
<dbReference type="Gene3D" id="3.40.50.300">
    <property type="entry name" value="P-loop containing nucleotide triphosphate hydrolases"/>
    <property type="match status" value="1"/>
</dbReference>
<keyword evidence="6 10" id="KW-0067">ATP-binding</keyword>
<dbReference type="Pfam" id="PF08352">
    <property type="entry name" value="oligo_HPY"/>
    <property type="match status" value="1"/>
</dbReference>
<evidence type="ECO:0000256" key="2">
    <source>
        <dbReference type="ARBA" id="ARBA00005417"/>
    </source>
</evidence>
<dbReference type="InterPro" id="IPR003439">
    <property type="entry name" value="ABC_transporter-like_ATP-bd"/>
</dbReference>
<gene>
    <name evidence="10" type="ORF">HKD39_08555</name>
</gene>
<feature type="compositionally biased region" description="Low complexity" evidence="8">
    <location>
        <begin position="11"/>
        <end position="22"/>
    </location>
</feature>
<dbReference type="CDD" id="cd03257">
    <property type="entry name" value="ABC_NikE_OppD_transporters"/>
    <property type="match status" value="1"/>
</dbReference>
<protein>
    <submittedName>
        <fullName evidence="10">ABC transporter ATP-binding protein</fullName>
    </submittedName>
</protein>
<comment type="subcellular location">
    <subcellularLocation>
        <location evidence="1">Cell membrane</location>
        <topology evidence="1">Peripheral membrane protein</topology>
    </subcellularLocation>
</comment>
<evidence type="ECO:0000256" key="4">
    <source>
        <dbReference type="ARBA" id="ARBA00022475"/>
    </source>
</evidence>
<dbReference type="GO" id="GO:0005524">
    <property type="term" value="F:ATP binding"/>
    <property type="evidence" value="ECO:0007669"/>
    <property type="project" value="UniProtKB-KW"/>
</dbReference>
<sequence>MTRSTGSGRDAAPQRTSAPAAADGADRPLLVVDDLHVQFRTEAGTAYAVDGVSFTVAPGEVLGVVGESGSGKSVTSMSLFGLIDTPPGKITKGSVKLNGRELIGAKERVLRKVRGGEVGVVFQDPMTALDPVIKVGRQIGEAVRVHHKVSRAQAMQRAVELLQQVGVPQPEVRANQYPHEFSGGMRQRAMIAMAIANNPVLLIADEPTTALDVTIQAQVLDIIRKAQQETGAATLFITHDLGVIAELAERVMVMYGGRVMETGSVKEIFTRPRHPYTAGLLASLPSLTRDEAELTPIPGSPPNVLSQNPGCPFQPRCSVGRDRDICRAQRPPLAEVGPGHFSACHFPDETPQPRACVLEEAAVGAAAAPETGGAATDLKEHS</sequence>
<dbReference type="SMART" id="SM00382">
    <property type="entry name" value="AAA"/>
    <property type="match status" value="1"/>
</dbReference>
<dbReference type="GO" id="GO:0015833">
    <property type="term" value="P:peptide transport"/>
    <property type="evidence" value="ECO:0007669"/>
    <property type="project" value="InterPro"/>
</dbReference>
<dbReference type="PANTHER" id="PTHR43297:SF2">
    <property type="entry name" value="DIPEPTIDE TRANSPORT ATP-BINDING PROTEIN DPPD"/>
    <property type="match status" value="1"/>
</dbReference>
<evidence type="ECO:0000256" key="8">
    <source>
        <dbReference type="SAM" id="MobiDB-lite"/>
    </source>
</evidence>
<accession>A0A849ABA4</accession>
<reference evidence="10 11" key="1">
    <citation type="submission" date="2020-05" db="EMBL/GenBank/DDBJ databases">
        <title>Nakamurella sp. DB0629 isolated from air conditioner.</title>
        <authorList>
            <person name="Kim D.H."/>
            <person name="Kim D.-U."/>
        </authorList>
    </citation>
    <scope>NUCLEOTIDE SEQUENCE [LARGE SCALE GENOMIC DNA]</scope>
    <source>
        <strain evidence="10 11">DB0629</strain>
    </source>
</reference>
<feature type="region of interest" description="Disordered" evidence="8">
    <location>
        <begin position="1"/>
        <end position="23"/>
    </location>
</feature>
<dbReference type="Proteomes" id="UP000562984">
    <property type="component" value="Unassembled WGS sequence"/>
</dbReference>
<keyword evidence="5" id="KW-0547">Nucleotide-binding</keyword>
<dbReference type="Pfam" id="PF00005">
    <property type="entry name" value="ABC_tran"/>
    <property type="match status" value="1"/>
</dbReference>
<keyword evidence="3" id="KW-0813">Transport</keyword>
<keyword evidence="7" id="KW-0472">Membrane</keyword>
<dbReference type="RefSeq" id="WP_171199398.1">
    <property type="nucleotide sequence ID" value="NZ_JABEND010000003.1"/>
</dbReference>
<feature type="domain" description="ABC transporter" evidence="9">
    <location>
        <begin position="30"/>
        <end position="281"/>
    </location>
</feature>
<dbReference type="EMBL" id="JABEND010000003">
    <property type="protein sequence ID" value="NNG35760.1"/>
    <property type="molecule type" value="Genomic_DNA"/>
</dbReference>
<evidence type="ECO:0000259" key="9">
    <source>
        <dbReference type="PROSITE" id="PS50893"/>
    </source>
</evidence>
<dbReference type="InterPro" id="IPR003593">
    <property type="entry name" value="AAA+_ATPase"/>
</dbReference>
<dbReference type="SUPFAM" id="SSF52540">
    <property type="entry name" value="P-loop containing nucleoside triphosphate hydrolases"/>
    <property type="match status" value="1"/>
</dbReference>
<dbReference type="PROSITE" id="PS50893">
    <property type="entry name" value="ABC_TRANSPORTER_2"/>
    <property type="match status" value="1"/>
</dbReference>
<evidence type="ECO:0000313" key="11">
    <source>
        <dbReference type="Proteomes" id="UP000562984"/>
    </source>
</evidence>
<dbReference type="GO" id="GO:0005886">
    <property type="term" value="C:plasma membrane"/>
    <property type="evidence" value="ECO:0007669"/>
    <property type="project" value="UniProtKB-SubCell"/>
</dbReference>
<evidence type="ECO:0000256" key="7">
    <source>
        <dbReference type="ARBA" id="ARBA00023136"/>
    </source>
</evidence>
<dbReference type="AlphaFoldDB" id="A0A849ABA4"/>
<dbReference type="InterPro" id="IPR050388">
    <property type="entry name" value="ABC_Ni/Peptide_Import"/>
</dbReference>
<dbReference type="GO" id="GO:0016887">
    <property type="term" value="F:ATP hydrolysis activity"/>
    <property type="evidence" value="ECO:0007669"/>
    <property type="project" value="InterPro"/>
</dbReference>
<dbReference type="PROSITE" id="PS00211">
    <property type="entry name" value="ABC_TRANSPORTER_1"/>
    <property type="match status" value="1"/>
</dbReference>
<proteinExistence type="inferred from homology"/>
<keyword evidence="11" id="KW-1185">Reference proteome</keyword>
<evidence type="ECO:0000256" key="6">
    <source>
        <dbReference type="ARBA" id="ARBA00022840"/>
    </source>
</evidence>
<evidence type="ECO:0000256" key="5">
    <source>
        <dbReference type="ARBA" id="ARBA00022741"/>
    </source>
</evidence>
<dbReference type="PANTHER" id="PTHR43297">
    <property type="entry name" value="OLIGOPEPTIDE TRANSPORT ATP-BINDING PROTEIN APPD"/>
    <property type="match status" value="1"/>
</dbReference>
<organism evidence="10 11">
    <name type="scientific">Nakamurella aerolata</name>
    <dbReference type="NCBI Taxonomy" id="1656892"/>
    <lineage>
        <taxon>Bacteria</taxon>
        <taxon>Bacillati</taxon>
        <taxon>Actinomycetota</taxon>
        <taxon>Actinomycetes</taxon>
        <taxon>Nakamurellales</taxon>
        <taxon>Nakamurellaceae</taxon>
        <taxon>Nakamurella</taxon>
    </lineage>
</organism>
<dbReference type="NCBIfam" id="TIGR01727">
    <property type="entry name" value="oligo_HPY"/>
    <property type="match status" value="1"/>
</dbReference>
<dbReference type="InterPro" id="IPR017871">
    <property type="entry name" value="ABC_transporter-like_CS"/>
</dbReference>
<keyword evidence="4" id="KW-1003">Cell membrane</keyword>
<comment type="caution">
    <text evidence="10">The sequence shown here is derived from an EMBL/GenBank/DDBJ whole genome shotgun (WGS) entry which is preliminary data.</text>
</comment>
<name>A0A849ABA4_9ACTN</name>
<dbReference type="InterPro" id="IPR027417">
    <property type="entry name" value="P-loop_NTPase"/>
</dbReference>
<evidence type="ECO:0000313" key="10">
    <source>
        <dbReference type="EMBL" id="NNG35760.1"/>
    </source>
</evidence>
<evidence type="ECO:0000256" key="3">
    <source>
        <dbReference type="ARBA" id="ARBA00022448"/>
    </source>
</evidence>
<dbReference type="InterPro" id="IPR013563">
    <property type="entry name" value="Oligopep_ABC_C"/>
</dbReference>